<evidence type="ECO:0000256" key="1">
    <source>
        <dbReference type="SAM" id="MobiDB-lite"/>
    </source>
</evidence>
<proteinExistence type="predicted"/>
<accession>A0A6J5MM92</accession>
<reference evidence="2" key="1">
    <citation type="submission" date="2020-04" db="EMBL/GenBank/DDBJ databases">
        <authorList>
            <person name="Chiriac C."/>
            <person name="Salcher M."/>
            <person name="Ghai R."/>
            <person name="Kavagutti S V."/>
        </authorList>
    </citation>
    <scope>NUCLEOTIDE SEQUENCE</scope>
</reference>
<dbReference type="EMBL" id="LR796476">
    <property type="protein sequence ID" value="CAB4147101.1"/>
    <property type="molecule type" value="Genomic_DNA"/>
</dbReference>
<name>A0A6J5MM92_9CAUD</name>
<protein>
    <submittedName>
        <fullName evidence="2">Uncharacterized protein</fullName>
    </submittedName>
</protein>
<gene>
    <name evidence="2" type="ORF">UFOVP513_13</name>
</gene>
<organism evidence="2">
    <name type="scientific">uncultured Caudovirales phage</name>
    <dbReference type="NCBI Taxonomy" id="2100421"/>
    <lineage>
        <taxon>Viruses</taxon>
        <taxon>Duplodnaviria</taxon>
        <taxon>Heunggongvirae</taxon>
        <taxon>Uroviricota</taxon>
        <taxon>Caudoviricetes</taxon>
        <taxon>Peduoviridae</taxon>
        <taxon>Maltschvirus</taxon>
        <taxon>Maltschvirus maltsch</taxon>
    </lineage>
</organism>
<feature type="region of interest" description="Disordered" evidence="1">
    <location>
        <begin position="92"/>
        <end position="111"/>
    </location>
</feature>
<sequence>MTTVYVTNKSNNQLITEYACKELVFPINKPVEISVAIARHIFGYGEVNKEPYMASLGFIKTTNDIPEGLKVLESFEITEELPQRNHALSPVVERVPLPHKKGGGNFSAMPA</sequence>
<evidence type="ECO:0000313" key="2">
    <source>
        <dbReference type="EMBL" id="CAB4147101.1"/>
    </source>
</evidence>